<dbReference type="InterPro" id="IPR035965">
    <property type="entry name" value="PAS-like_dom_sf"/>
</dbReference>
<dbReference type="PROSITE" id="PS50112">
    <property type="entry name" value="PAS"/>
    <property type="match status" value="3"/>
</dbReference>
<protein>
    <submittedName>
        <fullName evidence="4">PAS domain S-box protein</fullName>
    </submittedName>
</protein>
<dbReference type="EMBL" id="CP035467">
    <property type="protein sequence ID" value="QCW82723.1"/>
    <property type="molecule type" value="Genomic_DNA"/>
</dbReference>
<evidence type="ECO:0000259" key="2">
    <source>
        <dbReference type="PROSITE" id="PS50112"/>
    </source>
</evidence>
<keyword evidence="1" id="KW-0378">Hydrolase</keyword>
<dbReference type="SUPFAM" id="SSF55785">
    <property type="entry name" value="PYP-like sensor domain (PAS domain)"/>
    <property type="match status" value="3"/>
</dbReference>
<dbReference type="InterPro" id="IPR001610">
    <property type="entry name" value="PAC"/>
</dbReference>
<dbReference type="InterPro" id="IPR000014">
    <property type="entry name" value="PAS"/>
</dbReference>
<dbReference type="AlphaFoldDB" id="A0A4P9UQ87"/>
<proteinExistence type="predicted"/>
<dbReference type="InterPro" id="IPR052016">
    <property type="entry name" value="Bact_Sigma-Reg"/>
</dbReference>
<dbReference type="PANTHER" id="PTHR43156">
    <property type="entry name" value="STAGE II SPORULATION PROTEIN E-RELATED"/>
    <property type="match status" value="1"/>
</dbReference>
<keyword evidence="5" id="KW-1185">Reference proteome</keyword>
<dbReference type="STRING" id="675511.GCA_000341735_00816"/>
<reference evidence="5" key="1">
    <citation type="journal article" date="2019" name="J. Bacteriol.">
        <title>A Mutagenic Screen Identifies a TonB-Dependent Receptor Required for the Lanthanide Metal Switch in the Type I Methanotroph 'Methylotuvimicrobium buryatense' 5GB1C.</title>
        <authorList>
            <person name="Groom J.D."/>
            <person name="Ford S.M."/>
            <person name="Pesesky M.W."/>
            <person name="Lidstrom M.E."/>
        </authorList>
    </citation>
    <scope>NUCLEOTIDE SEQUENCE [LARGE SCALE GENOMIC DNA]</scope>
    <source>
        <strain evidence="5">5GB1C</strain>
    </source>
</reference>
<evidence type="ECO:0000313" key="4">
    <source>
        <dbReference type="EMBL" id="QCW82723.1"/>
    </source>
</evidence>
<feature type="domain" description="PAS" evidence="2">
    <location>
        <begin position="376"/>
        <end position="447"/>
    </location>
</feature>
<dbReference type="Proteomes" id="UP000305881">
    <property type="component" value="Chromosome"/>
</dbReference>
<dbReference type="NCBIfam" id="TIGR00229">
    <property type="entry name" value="sensory_box"/>
    <property type="match status" value="3"/>
</dbReference>
<feature type="domain" description="PAS" evidence="2">
    <location>
        <begin position="127"/>
        <end position="171"/>
    </location>
</feature>
<feature type="domain" description="PAS" evidence="2">
    <location>
        <begin position="253"/>
        <end position="313"/>
    </location>
</feature>
<dbReference type="OrthoDB" id="9789238at2"/>
<dbReference type="Pfam" id="PF13426">
    <property type="entry name" value="PAS_9"/>
    <property type="match status" value="3"/>
</dbReference>
<dbReference type="SUPFAM" id="SSF81606">
    <property type="entry name" value="PP2C-like"/>
    <property type="match status" value="1"/>
</dbReference>
<dbReference type="Pfam" id="PF07228">
    <property type="entry name" value="SpoIIE"/>
    <property type="match status" value="1"/>
</dbReference>
<dbReference type="SMART" id="SM00086">
    <property type="entry name" value="PAC"/>
    <property type="match status" value="3"/>
</dbReference>
<feature type="domain" description="PAC" evidence="3">
    <location>
        <begin position="200"/>
        <end position="252"/>
    </location>
</feature>
<feature type="domain" description="PAC" evidence="3">
    <location>
        <begin position="323"/>
        <end position="375"/>
    </location>
</feature>
<evidence type="ECO:0000256" key="1">
    <source>
        <dbReference type="ARBA" id="ARBA00022801"/>
    </source>
</evidence>
<evidence type="ECO:0000259" key="3">
    <source>
        <dbReference type="PROSITE" id="PS50113"/>
    </source>
</evidence>
<dbReference type="CDD" id="cd00130">
    <property type="entry name" value="PAS"/>
    <property type="match status" value="3"/>
</dbReference>
<dbReference type="SMART" id="SM00331">
    <property type="entry name" value="PP2C_SIG"/>
    <property type="match status" value="1"/>
</dbReference>
<dbReference type="PROSITE" id="PS50113">
    <property type="entry name" value="PAC"/>
    <property type="match status" value="3"/>
</dbReference>
<evidence type="ECO:0000313" key="5">
    <source>
        <dbReference type="Proteomes" id="UP000305881"/>
    </source>
</evidence>
<organism evidence="4 5">
    <name type="scientific">Methylotuvimicrobium buryatense</name>
    <name type="common">Methylomicrobium buryatense</name>
    <dbReference type="NCBI Taxonomy" id="95641"/>
    <lineage>
        <taxon>Bacteria</taxon>
        <taxon>Pseudomonadati</taxon>
        <taxon>Pseudomonadota</taxon>
        <taxon>Gammaproteobacteria</taxon>
        <taxon>Methylococcales</taxon>
        <taxon>Methylococcaceae</taxon>
        <taxon>Methylotuvimicrobium</taxon>
    </lineage>
</organism>
<dbReference type="Pfam" id="PF00989">
    <property type="entry name" value="PAS"/>
    <property type="match status" value="1"/>
</dbReference>
<dbReference type="GO" id="GO:0006355">
    <property type="term" value="P:regulation of DNA-templated transcription"/>
    <property type="evidence" value="ECO:0007669"/>
    <property type="project" value="InterPro"/>
</dbReference>
<dbReference type="KEGG" id="mbur:EQU24_11090"/>
<dbReference type="InterPro" id="IPR013767">
    <property type="entry name" value="PAS_fold"/>
</dbReference>
<sequence length="756" mass="85684">MHSFIDGPVLSLIIASIGNRTPSTPVIEAVNESAIALFGYQTQQLIAKPIDKLLSKANPANFWQEMLGKMTFEQTSVSFQAELKDATDSPFPALISLCRLASSEADNASRFALLIQKLGEKTQLDINLILMLRAVEQSASAVIITNPSGRIEYINPKFCEMTGYSKEELLGFNPKILQSGDTTTEQYLNMWQQLLSRGEWRGEIKNQKKNGEDYWAFESISTIKNSQGQITHVLAVEEDITERKHFEAALKESEERFRQMAEMTGEWLWEQDPNGYYIYSSNAVETIIGFTPEAVLGRHYTELLTPQDQTSFQPFSSVHKPFYSLLNHYRHKDGHEVIAESTGLPITDKQGNLIKWRGVDRDITARKHYEDALIESEKRTRLIIETALNAIIIMDSYGIITDWNQRAELMFGWSREEAIGQNVAGLIVPKRFRKPLNDELQTFLQTGKSPVLNKLTEQIALRKDGVEFPIELSVAPLKIGHAYEFSGFVHDITGRKAAERQIRMAQVNLAIAQNEMRIAQNIQASLLPSAPVMSDQFKITGFCLPATQVGGDYFDYFYRDDTHLDMVIADVSGHAVGPALFMVSARSAIRAQAHWPASPAQTLNVLNDFLFADLNHSDYFITLFYLQYDTQTHHLRYSNAGHPTPLLYRRARAQCEQLDTDGLIVGIREHVDFEEKRTVLAEGDCLLLYTDGLTEAENPQGDFFGTERLVNIFSQSIEYEPNDIIDNIVQRLKQFCQTEVFNDDITLMVFKRVNSE</sequence>
<dbReference type="InterPro" id="IPR036457">
    <property type="entry name" value="PPM-type-like_dom_sf"/>
</dbReference>
<dbReference type="PANTHER" id="PTHR43156:SF2">
    <property type="entry name" value="STAGE II SPORULATION PROTEIN E"/>
    <property type="match status" value="1"/>
</dbReference>
<gene>
    <name evidence="4" type="ORF">EQU24_11090</name>
</gene>
<dbReference type="InterPro" id="IPR000700">
    <property type="entry name" value="PAS-assoc_C"/>
</dbReference>
<dbReference type="Gene3D" id="3.60.40.10">
    <property type="entry name" value="PPM-type phosphatase domain"/>
    <property type="match status" value="1"/>
</dbReference>
<accession>A0A4P9UQ87</accession>
<dbReference type="InterPro" id="IPR001932">
    <property type="entry name" value="PPM-type_phosphatase-like_dom"/>
</dbReference>
<name>A0A4P9UQ87_METBY</name>
<dbReference type="Gene3D" id="3.30.450.20">
    <property type="entry name" value="PAS domain"/>
    <property type="match status" value="4"/>
</dbReference>
<dbReference type="GO" id="GO:0016791">
    <property type="term" value="F:phosphatase activity"/>
    <property type="evidence" value="ECO:0007669"/>
    <property type="project" value="TreeGrafter"/>
</dbReference>
<feature type="domain" description="PAC" evidence="3">
    <location>
        <begin position="454"/>
        <end position="504"/>
    </location>
</feature>
<dbReference type="RefSeq" id="WP_017839440.1">
    <property type="nucleotide sequence ID" value="NZ_CP035467.1"/>
</dbReference>
<dbReference type="SMART" id="SM00091">
    <property type="entry name" value="PAS"/>
    <property type="match status" value="3"/>
</dbReference>